<dbReference type="AlphaFoldDB" id="A0A1R3K209"/>
<comment type="caution">
    <text evidence="1">The sequence shown here is derived from an EMBL/GenBank/DDBJ whole genome shotgun (WGS) entry which is preliminary data.</text>
</comment>
<accession>A0A1R3K209</accession>
<sequence length="22" mass="2623">MAQAFEIDGFPLRARAWPDFHF</sequence>
<evidence type="ECO:0000313" key="2">
    <source>
        <dbReference type="Proteomes" id="UP000188268"/>
    </source>
</evidence>
<reference evidence="1 2" key="1">
    <citation type="submission" date="2013-09" db="EMBL/GenBank/DDBJ databases">
        <title>Corchorus capsularis genome sequencing.</title>
        <authorList>
            <person name="Alam M."/>
            <person name="Haque M.S."/>
            <person name="Islam M.S."/>
            <person name="Emdad E.M."/>
            <person name="Islam M.M."/>
            <person name="Ahmed B."/>
            <person name="Halim A."/>
            <person name="Hossen Q.M.M."/>
            <person name="Hossain M.Z."/>
            <person name="Ahmed R."/>
            <person name="Khan M.M."/>
            <person name="Islam R."/>
            <person name="Rashid M.M."/>
            <person name="Khan S.A."/>
            <person name="Rahman M.S."/>
            <person name="Alam M."/>
        </authorList>
    </citation>
    <scope>NUCLEOTIDE SEQUENCE [LARGE SCALE GENOMIC DNA]</scope>
    <source>
        <strain evidence="2">cv. CVL-1</strain>
        <tissue evidence="1">Whole seedling</tissue>
    </source>
</reference>
<gene>
    <name evidence="1" type="ORF">CCACVL1_03159</name>
</gene>
<protein>
    <submittedName>
        <fullName evidence="1">Uncharacterized protein</fullName>
    </submittedName>
</protein>
<organism evidence="1 2">
    <name type="scientific">Corchorus capsularis</name>
    <name type="common">Jute</name>
    <dbReference type="NCBI Taxonomy" id="210143"/>
    <lineage>
        <taxon>Eukaryota</taxon>
        <taxon>Viridiplantae</taxon>
        <taxon>Streptophyta</taxon>
        <taxon>Embryophyta</taxon>
        <taxon>Tracheophyta</taxon>
        <taxon>Spermatophyta</taxon>
        <taxon>Magnoliopsida</taxon>
        <taxon>eudicotyledons</taxon>
        <taxon>Gunneridae</taxon>
        <taxon>Pentapetalae</taxon>
        <taxon>rosids</taxon>
        <taxon>malvids</taxon>
        <taxon>Malvales</taxon>
        <taxon>Malvaceae</taxon>
        <taxon>Grewioideae</taxon>
        <taxon>Apeibeae</taxon>
        <taxon>Corchorus</taxon>
    </lineage>
</organism>
<dbReference type="Proteomes" id="UP000188268">
    <property type="component" value="Unassembled WGS sequence"/>
</dbReference>
<proteinExistence type="predicted"/>
<dbReference type="Gramene" id="OMP01114">
    <property type="protein sequence ID" value="OMP01114"/>
    <property type="gene ID" value="CCACVL1_03159"/>
</dbReference>
<keyword evidence="2" id="KW-1185">Reference proteome</keyword>
<evidence type="ECO:0000313" key="1">
    <source>
        <dbReference type="EMBL" id="OMP01114.1"/>
    </source>
</evidence>
<name>A0A1R3K209_COCAP</name>
<dbReference type="EMBL" id="AWWV01006508">
    <property type="protein sequence ID" value="OMP01114.1"/>
    <property type="molecule type" value="Genomic_DNA"/>
</dbReference>